<keyword evidence="3" id="KW-1185">Reference proteome</keyword>
<dbReference type="PATRIC" id="fig|1727163.4.peg.1220"/>
<evidence type="ECO:0000313" key="2">
    <source>
        <dbReference type="EMBL" id="AMQ55932.1"/>
    </source>
</evidence>
<name>A0A142ELC7_9BACT</name>
<organism evidence="2 3">
    <name type="scientific">Algoriphagus sanaruensis</name>
    <dbReference type="NCBI Taxonomy" id="1727163"/>
    <lineage>
        <taxon>Bacteria</taxon>
        <taxon>Pseudomonadati</taxon>
        <taxon>Bacteroidota</taxon>
        <taxon>Cytophagia</taxon>
        <taxon>Cytophagales</taxon>
        <taxon>Cyclobacteriaceae</taxon>
        <taxon>Algoriphagus</taxon>
    </lineage>
</organism>
<reference evidence="3" key="1">
    <citation type="submission" date="2015-09" db="EMBL/GenBank/DDBJ databases">
        <title>Complete sequence of Algoriphagus sp. M8-2.</title>
        <authorList>
            <person name="Shintani M."/>
        </authorList>
    </citation>
    <scope>NUCLEOTIDE SEQUENCE [LARGE SCALE GENOMIC DNA]</scope>
    <source>
        <strain evidence="3">M8-2</strain>
    </source>
</reference>
<reference evidence="2 3" key="2">
    <citation type="journal article" date="2016" name="Genome Announc.">
        <title>Complete Genome Sequence of Algoriphagus sp. Strain M8-2, Isolated from a Brackish Lake.</title>
        <authorList>
            <person name="Muraguchi Y."/>
            <person name="Kushimoto K."/>
            <person name="Ohtsubo Y."/>
            <person name="Suzuki T."/>
            <person name="Dohra H."/>
            <person name="Kimbara K."/>
            <person name="Shintani M."/>
        </authorList>
    </citation>
    <scope>NUCLEOTIDE SEQUENCE [LARGE SCALE GENOMIC DNA]</scope>
    <source>
        <strain evidence="2 3">M8-2</strain>
    </source>
</reference>
<proteinExistence type="predicted"/>
<dbReference type="Proteomes" id="UP000073816">
    <property type="component" value="Chromosome"/>
</dbReference>
<feature type="transmembrane region" description="Helical" evidence="1">
    <location>
        <begin position="7"/>
        <end position="30"/>
    </location>
</feature>
<dbReference type="KEGG" id="alm:AO498_05875"/>
<evidence type="ECO:0000256" key="1">
    <source>
        <dbReference type="SAM" id="Phobius"/>
    </source>
</evidence>
<protein>
    <submittedName>
        <fullName evidence="2">Uncharacterized protein</fullName>
    </submittedName>
</protein>
<keyword evidence="1" id="KW-0472">Membrane</keyword>
<keyword evidence="1" id="KW-0812">Transmembrane</keyword>
<sequence>MKNRTDNYLPIFISIGMFVGIGVGIVGAWMTGDSELWIPLGTGGGIAFGSLMFLWIPIKK</sequence>
<dbReference type="EMBL" id="CP012836">
    <property type="protein sequence ID" value="AMQ55932.1"/>
    <property type="molecule type" value="Genomic_DNA"/>
</dbReference>
<evidence type="ECO:0000313" key="3">
    <source>
        <dbReference type="Proteomes" id="UP000073816"/>
    </source>
</evidence>
<dbReference type="RefSeq" id="WP_067544700.1">
    <property type="nucleotide sequence ID" value="NZ_CP012836.1"/>
</dbReference>
<dbReference type="AlphaFoldDB" id="A0A142ELC7"/>
<dbReference type="STRING" id="1727163.AO498_05875"/>
<accession>A0A142ELC7</accession>
<gene>
    <name evidence="2" type="ORF">AO498_05875</name>
</gene>
<feature type="transmembrane region" description="Helical" evidence="1">
    <location>
        <begin position="36"/>
        <end position="56"/>
    </location>
</feature>
<keyword evidence="1" id="KW-1133">Transmembrane helix</keyword>